<keyword evidence="5" id="KW-1185">Reference proteome</keyword>
<feature type="compositionally biased region" description="Basic and acidic residues" evidence="2">
    <location>
        <begin position="222"/>
        <end position="234"/>
    </location>
</feature>
<reference evidence="4 5" key="1">
    <citation type="submission" date="2013-07" db="EMBL/GenBank/DDBJ databases">
        <title>Isolation of a new Chlamydia species from the feral Sacred Ibis (Threskiornis aethiopicus): Chlamydia ibidis.</title>
        <authorList>
            <person name="Vorimore F."/>
            <person name="Hsia R.-C."/>
            <person name="Huot-Creasy H."/>
            <person name="Bastian S."/>
            <person name="Deruyter L."/>
            <person name="Passet A."/>
            <person name="Sachse K."/>
            <person name="Bavoil P."/>
            <person name="Myers G."/>
            <person name="Laroucau K."/>
        </authorList>
    </citation>
    <scope>NUCLEOTIDE SEQUENCE [LARGE SCALE GENOMIC DNA]</scope>
    <source>
        <strain evidence="4 5">10-1398/6</strain>
    </source>
</reference>
<keyword evidence="1" id="KW-0175">Coiled coil</keyword>
<sequence length="510" mass="57798">MSSWLAQATEIMLTQSPYISDNCTEVSQNFNYTITYSPETPPLSSLLSRFFNKQTSSVKDNSSQTISKSVTVATPKEKILYFGSSLSSQLPKNQESTTSSSPWHLFTTTHSKQEKLALFKSLLESKETYQPSEQKMPFSHKDSNPCSSQLHAPIKQSNSSTSCQLPKQFKPDESRYDLQKEAIQREEKAQDNHKNYKHSIFPEQKRLKDHHTKSNFQSFFQKDSRQNQKDKEAQTKTNKVQRKRKKHASSIVPIISPPTIGIFSLCYLLTKQGILSDFISYSAFRDSLESTEKEMNALHNQRIKKIEKAIEKERKAETWGALARLVYWVGSWIGFCCVTIGLASGIGVVPYCLLFTALISIVLEILQMFSDSGKIDKLLPGDKETRAKILRCIKLALFILVVILSAVSIVLSKPALNTAFQSAISNINTQMTLGVNIIKCAEYLERSKNLDLKGILERINAKIGNIAMERDALTLRMEDLLDQLSSDFEQLSEVLHLQRDIERTFVEGIR</sequence>
<feature type="transmembrane region" description="Helical" evidence="3">
    <location>
        <begin position="389"/>
        <end position="411"/>
    </location>
</feature>
<feature type="transmembrane region" description="Helical" evidence="3">
    <location>
        <begin position="251"/>
        <end position="270"/>
    </location>
</feature>
<evidence type="ECO:0000256" key="2">
    <source>
        <dbReference type="SAM" id="MobiDB-lite"/>
    </source>
</evidence>
<gene>
    <name evidence="4" type="ORF">H359_0834</name>
</gene>
<dbReference type="EMBL" id="APJW01000003">
    <property type="protein sequence ID" value="EQM62493.1"/>
    <property type="molecule type" value="Genomic_DNA"/>
</dbReference>
<evidence type="ECO:0000313" key="4">
    <source>
        <dbReference type="EMBL" id="EQM62493.1"/>
    </source>
</evidence>
<feature type="region of interest" description="Disordered" evidence="2">
    <location>
        <begin position="129"/>
        <end position="171"/>
    </location>
</feature>
<name>A0ABN0MZ13_9CHLA</name>
<dbReference type="Proteomes" id="UP000016064">
    <property type="component" value="Unassembled WGS sequence"/>
</dbReference>
<feature type="transmembrane region" description="Helical" evidence="3">
    <location>
        <begin position="348"/>
        <end position="369"/>
    </location>
</feature>
<feature type="compositionally biased region" description="Basic residues" evidence="2">
    <location>
        <begin position="239"/>
        <end position="248"/>
    </location>
</feature>
<organism evidence="4 5">
    <name type="scientific">Chlamydia ibidis 10-1398/6</name>
    <dbReference type="NCBI Taxonomy" id="1046581"/>
    <lineage>
        <taxon>Bacteria</taxon>
        <taxon>Pseudomonadati</taxon>
        <taxon>Chlamydiota</taxon>
        <taxon>Chlamydiia</taxon>
        <taxon>Chlamydiales</taxon>
        <taxon>Chlamydiaceae</taxon>
        <taxon>Chlamydia/Chlamydophila group</taxon>
        <taxon>Chlamydia</taxon>
    </lineage>
</organism>
<dbReference type="RefSeq" id="WP_020370448.1">
    <property type="nucleotide sequence ID" value="NZ_APJW01000003.1"/>
</dbReference>
<keyword evidence="3" id="KW-1133">Transmembrane helix</keyword>
<keyword evidence="3" id="KW-0472">Membrane</keyword>
<keyword evidence="3" id="KW-0812">Transmembrane</keyword>
<proteinExistence type="predicted"/>
<feature type="coiled-coil region" evidence="1">
    <location>
        <begin position="281"/>
        <end position="316"/>
    </location>
</feature>
<comment type="caution">
    <text evidence="4">The sequence shown here is derived from an EMBL/GenBank/DDBJ whole genome shotgun (WGS) entry which is preliminary data.</text>
</comment>
<feature type="region of interest" description="Disordered" evidence="2">
    <location>
        <begin position="185"/>
        <end position="248"/>
    </location>
</feature>
<evidence type="ECO:0000313" key="5">
    <source>
        <dbReference type="Proteomes" id="UP000016064"/>
    </source>
</evidence>
<accession>A0ABN0MZ13</accession>
<protein>
    <submittedName>
        <fullName evidence="4">Uncharacterized protein</fullName>
    </submittedName>
</protein>
<feature type="compositionally biased region" description="Polar residues" evidence="2">
    <location>
        <begin position="144"/>
        <end position="165"/>
    </location>
</feature>
<evidence type="ECO:0000256" key="1">
    <source>
        <dbReference type="SAM" id="Coils"/>
    </source>
</evidence>
<feature type="transmembrane region" description="Helical" evidence="3">
    <location>
        <begin position="321"/>
        <end position="342"/>
    </location>
</feature>
<feature type="compositionally biased region" description="Basic and acidic residues" evidence="2">
    <location>
        <begin position="185"/>
        <end position="194"/>
    </location>
</feature>
<evidence type="ECO:0000256" key="3">
    <source>
        <dbReference type="SAM" id="Phobius"/>
    </source>
</evidence>